<comment type="caution">
    <text evidence="2">The sequence shown here is derived from an EMBL/GenBank/DDBJ whole genome shotgun (WGS) entry which is preliminary data.</text>
</comment>
<dbReference type="PANTHER" id="PTHR24148">
    <property type="entry name" value="ANKYRIN REPEAT DOMAIN-CONTAINING PROTEIN 39 HOMOLOG-RELATED"/>
    <property type="match status" value="1"/>
</dbReference>
<keyword evidence="3" id="KW-1185">Reference proteome</keyword>
<dbReference type="Pfam" id="PF06985">
    <property type="entry name" value="HET"/>
    <property type="match status" value="1"/>
</dbReference>
<sequence length="699" mass="77994">MALSSRIRNTVGAYMPQGWFASPHHFNEPQFQYQPVQDNHVRILTIQPGPRPAPIRCSFRTVALAASGGDDIGGGFTALSYCWGPRKEPKTIIVDSGQLHIQPTAYDLLVAVRNDTEPRDVWIDSVCIDQRNDAEKGAQVMLMGQIYTSAARVLVWLGGGTPDSDYAMESIHRYSAGDFTTARFARGMLGILDRPWFQRTWIIQEFVLNRNAPLISCGFAPPVCWDCLMGSYREAFPFSQGSEGVKPGQMPASVRALDLDKWRVYQRTLTMLNSLRRGIQKHAPDPAHYDLAYLLYATRPFLATDARDKIYGVLAMAHKDTRAHPLIRPDYTKSVEQVFRDATVYLLKEAQATPEWSETLRLPDGTAPERSQTEEAQSTAFYSVIALRRQAVAGNNSPMENHAPGRPSWVPDFSASHDGFPGLPWLYGNGQLTDFPSHRREDVNLTPDGRGLMVRGLILDRVQDVVQGPFAPTNDQSLPIHAYPQIAFLALFSLPFYLVTLGRALPPWNAPQIRRYRAMLLEEAETLLGVMALADRTRPATATEPGPLWKTLLLSLANNAEFQDDEQCQAMFSAHLAMSKDFVDTQRPNAWWIARPRLVAYLNHISSNSMAKNIRLAFCAGRSFFTGRSGTYYGIGEGDIRPGDVVALLFPDANRPFILRRGAREHYEMVGCAYIPESARVQAVEEANAAGLFSSITIL</sequence>
<dbReference type="AlphaFoldDB" id="A0AAE0HU23"/>
<dbReference type="EMBL" id="JAUEDM010000008">
    <property type="protein sequence ID" value="KAK3312908.1"/>
    <property type="molecule type" value="Genomic_DNA"/>
</dbReference>
<accession>A0AAE0HU23</accession>
<reference evidence="2" key="1">
    <citation type="journal article" date="2023" name="Mol. Phylogenet. Evol.">
        <title>Genome-scale phylogeny and comparative genomics of the fungal order Sordariales.</title>
        <authorList>
            <person name="Hensen N."/>
            <person name="Bonometti L."/>
            <person name="Westerberg I."/>
            <person name="Brannstrom I.O."/>
            <person name="Guillou S."/>
            <person name="Cros-Aarteil S."/>
            <person name="Calhoun S."/>
            <person name="Haridas S."/>
            <person name="Kuo A."/>
            <person name="Mondo S."/>
            <person name="Pangilinan J."/>
            <person name="Riley R."/>
            <person name="LaButti K."/>
            <person name="Andreopoulos B."/>
            <person name="Lipzen A."/>
            <person name="Chen C."/>
            <person name="Yan M."/>
            <person name="Daum C."/>
            <person name="Ng V."/>
            <person name="Clum A."/>
            <person name="Steindorff A."/>
            <person name="Ohm R.A."/>
            <person name="Martin F."/>
            <person name="Silar P."/>
            <person name="Natvig D.O."/>
            <person name="Lalanne C."/>
            <person name="Gautier V."/>
            <person name="Ament-Velasquez S.L."/>
            <person name="Kruys A."/>
            <person name="Hutchinson M.I."/>
            <person name="Powell A.J."/>
            <person name="Barry K."/>
            <person name="Miller A.N."/>
            <person name="Grigoriev I.V."/>
            <person name="Debuchy R."/>
            <person name="Gladieux P."/>
            <person name="Hiltunen Thoren M."/>
            <person name="Johannesson H."/>
        </authorList>
    </citation>
    <scope>NUCLEOTIDE SEQUENCE</scope>
    <source>
        <strain evidence="2">CBS 118394</strain>
    </source>
</reference>
<proteinExistence type="predicted"/>
<feature type="domain" description="Heterokaryon incompatibility" evidence="1">
    <location>
        <begin position="76"/>
        <end position="205"/>
    </location>
</feature>
<dbReference type="PANTHER" id="PTHR24148:SF82">
    <property type="entry name" value="HETEROKARYON INCOMPATIBILITY DOMAIN-CONTAINING PROTEIN"/>
    <property type="match status" value="1"/>
</dbReference>
<name>A0AAE0HU23_9PEZI</name>
<evidence type="ECO:0000313" key="3">
    <source>
        <dbReference type="Proteomes" id="UP001283341"/>
    </source>
</evidence>
<dbReference type="InterPro" id="IPR052895">
    <property type="entry name" value="HetReg/Transcr_Mod"/>
</dbReference>
<gene>
    <name evidence="2" type="ORF">B0H66DRAFT_383173</name>
</gene>
<reference evidence="2" key="2">
    <citation type="submission" date="2023-06" db="EMBL/GenBank/DDBJ databases">
        <authorList>
            <consortium name="Lawrence Berkeley National Laboratory"/>
            <person name="Haridas S."/>
            <person name="Hensen N."/>
            <person name="Bonometti L."/>
            <person name="Westerberg I."/>
            <person name="Brannstrom I.O."/>
            <person name="Guillou S."/>
            <person name="Cros-Aarteil S."/>
            <person name="Calhoun S."/>
            <person name="Kuo A."/>
            <person name="Mondo S."/>
            <person name="Pangilinan J."/>
            <person name="Riley R."/>
            <person name="Labutti K."/>
            <person name="Andreopoulos B."/>
            <person name="Lipzen A."/>
            <person name="Chen C."/>
            <person name="Yanf M."/>
            <person name="Daum C."/>
            <person name="Ng V."/>
            <person name="Clum A."/>
            <person name="Steindorff A."/>
            <person name="Ohm R."/>
            <person name="Martin F."/>
            <person name="Silar P."/>
            <person name="Natvig D."/>
            <person name="Lalanne C."/>
            <person name="Gautier V."/>
            <person name="Ament-Velasquez S.L."/>
            <person name="Kruys A."/>
            <person name="Hutchinson M.I."/>
            <person name="Powell A.J."/>
            <person name="Barry K."/>
            <person name="Miller A.N."/>
            <person name="Grigoriev I.V."/>
            <person name="Debuchy R."/>
            <person name="Gladieux P."/>
            <person name="Thoren M.H."/>
            <person name="Johannesson H."/>
        </authorList>
    </citation>
    <scope>NUCLEOTIDE SEQUENCE</scope>
    <source>
        <strain evidence="2">CBS 118394</strain>
    </source>
</reference>
<organism evidence="2 3">
    <name type="scientific">Apodospora peruviana</name>
    <dbReference type="NCBI Taxonomy" id="516989"/>
    <lineage>
        <taxon>Eukaryota</taxon>
        <taxon>Fungi</taxon>
        <taxon>Dikarya</taxon>
        <taxon>Ascomycota</taxon>
        <taxon>Pezizomycotina</taxon>
        <taxon>Sordariomycetes</taxon>
        <taxon>Sordariomycetidae</taxon>
        <taxon>Sordariales</taxon>
        <taxon>Lasiosphaeriaceae</taxon>
        <taxon>Apodospora</taxon>
    </lineage>
</organism>
<dbReference type="InterPro" id="IPR010730">
    <property type="entry name" value="HET"/>
</dbReference>
<protein>
    <submittedName>
        <fullName evidence="2">Heterokaryon incompatibility protein-domain-containing protein</fullName>
    </submittedName>
</protein>
<evidence type="ECO:0000259" key="1">
    <source>
        <dbReference type="Pfam" id="PF06985"/>
    </source>
</evidence>
<dbReference type="Proteomes" id="UP001283341">
    <property type="component" value="Unassembled WGS sequence"/>
</dbReference>
<evidence type="ECO:0000313" key="2">
    <source>
        <dbReference type="EMBL" id="KAK3312908.1"/>
    </source>
</evidence>